<evidence type="ECO:0000256" key="1">
    <source>
        <dbReference type="SAM" id="MobiDB-lite"/>
    </source>
</evidence>
<evidence type="ECO:0000313" key="2">
    <source>
        <dbReference type="EMBL" id="CAI3992382.1"/>
    </source>
</evidence>
<organism evidence="2">
    <name type="scientific">Cladocopium goreaui</name>
    <dbReference type="NCBI Taxonomy" id="2562237"/>
    <lineage>
        <taxon>Eukaryota</taxon>
        <taxon>Sar</taxon>
        <taxon>Alveolata</taxon>
        <taxon>Dinophyceae</taxon>
        <taxon>Suessiales</taxon>
        <taxon>Symbiodiniaceae</taxon>
        <taxon>Cladocopium</taxon>
    </lineage>
</organism>
<name>A0A9P1CJV3_9DINO</name>
<dbReference type="EMBL" id="CAMXCT030001706">
    <property type="protein sequence ID" value="CAL4779694.1"/>
    <property type="molecule type" value="Genomic_DNA"/>
</dbReference>
<feature type="region of interest" description="Disordered" evidence="1">
    <location>
        <begin position="380"/>
        <end position="404"/>
    </location>
</feature>
<reference evidence="2" key="1">
    <citation type="submission" date="2022-10" db="EMBL/GenBank/DDBJ databases">
        <authorList>
            <person name="Chen Y."/>
            <person name="Dougan E. K."/>
            <person name="Chan C."/>
            <person name="Rhodes N."/>
            <person name="Thang M."/>
        </authorList>
    </citation>
    <scope>NUCLEOTIDE SEQUENCE</scope>
</reference>
<feature type="region of interest" description="Disordered" evidence="1">
    <location>
        <begin position="617"/>
        <end position="674"/>
    </location>
</feature>
<protein>
    <submittedName>
        <fullName evidence="3">Erythronolide synthase, modules 5 and 6</fullName>
    </submittedName>
</protein>
<dbReference type="OrthoDB" id="413760at2759"/>
<dbReference type="EMBL" id="CAMXCT010001706">
    <property type="protein sequence ID" value="CAI3992382.1"/>
    <property type="molecule type" value="Genomic_DNA"/>
</dbReference>
<sequence>MVISWSSTYVRYTILRFGCCVWWLLGRYALHSDLIFLDKDLTGCLFSALRKPLGPLAAALGLELAQSLLAAVLGPVQTLPSSTSVLGPEQTRSFSGCCAGLEQAVFPCLGSFWPCAGRKNYLEVSLVAETFGQNYTMATGSSHPEIPLDEYRKDVPPGWEPGNPKYPLKSFLERVKMWYRLYDGPDEAVGPFLAGRLRGRAQLDPTGHIDIGNSALVRLSVEEVLDPLTGAVIQAAIPSGVQPLLHALRSAFGEAEQLQATKALEVFFEFRRGRLPIPEWSVQWELNLEEAVTHAGLEVNQVAKTYLGQKSIDDLLLQVHGDMRRFEDTAEENTYYDDNDSWSTVTGWHSDAEAYYYDDDHTGEQGEWQEPWYEAGYHEEPADAEEETPAEPSNNMDESYYKGKGKSRTGSMGLGCSTCGSKCHSIHSCPLNSQSQSKGYGKSKGFGKNFGRPMRKGFGKGKYKAYGKGKGNPYKGYGKRSFWSDDLPQSFGERICGLLVDPGAASGLIGTDTLKELLEAGMVLKNRKEEVSCMGPKYNNCHRSAVLTQWFDNGDGILVCSANGERLDHPEAHLVVLRLLLTESGQYILPVNNKQKDVELNNAEKSRIKSMLQGLQPCQSTTLEQSGNSHRDQSDHSDNDAQHDIKHYDKTNLRSSDAQHDTSHDDQPQSGNYATKGKLQFTAERNLANGLCTGASPGLMTGTSDGLCDGQKQVADDEPPIQVLLGNDYNLEYDEMEHTYEGDVFPGHLPEGMLKYLQKMYKAVPEEFYSKSNKAPVTPRNARPSVMDEEATWLDLSLRSGNGAERAEEMPTIEYIKKKIKERAKRKKGNILEQPWSSDPLEISVADWDLLVGSLQSKRHSKLQAVMTTHVDDIAVCGGAEFLEKEYAFLSGRFGKISVQQPPFNHCGSRYNKVASSFSIDQQEFIDRMKVMDFKDLGDDQSRPLAPAETSTLRRSILGGLLWITATRLDLVADVGVLQSRVTKATVQDLHLANAIVKKDNLNFNSQVHSITGLEVSEEHFAGDAHILFSHGAKAKRTSYSTSNSEIAAISGLETASLVALRLAELLVPTEKPTLLPLAALQEAEAPFLPVDAMTDCKDFYALTTGGSALPQDRSQRVYILAHREARLCGRLRGDSCANAINGGRCADEADAEQTDDLEAGDKKWINTMMTTADIKAVQSFATSGTWTTTMCCCYILDITFKLLVGGHAVRMADDTRIADPRPPQPEPDAEADEGGSVHQPEVERAFDLAASRSRDNSPHGPNWSGEGEDSENVESEDAAQDGHLINGADLDEVHHDLTAHERREARLRNLLHIMTIESNNLEMHLHALTLRHRRAATLPEIRSSSSTHTKHLHWILLALTLVPNFSGRRHLPMAFRDSSYRRLIYRADWRMSTADRV</sequence>
<dbReference type="Proteomes" id="UP001152797">
    <property type="component" value="Unassembled WGS sequence"/>
</dbReference>
<feature type="compositionally biased region" description="Polar residues" evidence="1">
    <location>
        <begin position="617"/>
        <end position="628"/>
    </location>
</feature>
<comment type="caution">
    <text evidence="2">The sequence shown here is derived from an EMBL/GenBank/DDBJ whole genome shotgun (WGS) entry which is preliminary data.</text>
</comment>
<keyword evidence="4" id="KW-1185">Reference proteome</keyword>
<dbReference type="EMBL" id="CAMXCT020001706">
    <property type="protein sequence ID" value="CAL1145757.1"/>
    <property type="molecule type" value="Genomic_DNA"/>
</dbReference>
<accession>A0A9P1CJV3</accession>
<feature type="compositionally biased region" description="Basic and acidic residues" evidence="1">
    <location>
        <begin position="629"/>
        <end position="667"/>
    </location>
</feature>
<feature type="region of interest" description="Disordered" evidence="1">
    <location>
        <begin position="1216"/>
        <end position="1278"/>
    </location>
</feature>
<feature type="non-terminal residue" evidence="2">
    <location>
        <position position="1"/>
    </location>
</feature>
<feature type="compositionally biased region" description="Basic and acidic residues" evidence="1">
    <location>
        <begin position="1241"/>
        <end position="1258"/>
    </location>
</feature>
<evidence type="ECO:0000313" key="4">
    <source>
        <dbReference type="Proteomes" id="UP001152797"/>
    </source>
</evidence>
<reference evidence="3 4" key="2">
    <citation type="submission" date="2024-05" db="EMBL/GenBank/DDBJ databases">
        <authorList>
            <person name="Chen Y."/>
            <person name="Shah S."/>
            <person name="Dougan E. K."/>
            <person name="Thang M."/>
            <person name="Chan C."/>
        </authorList>
    </citation>
    <scope>NUCLEOTIDE SEQUENCE [LARGE SCALE GENOMIC DNA]</scope>
</reference>
<feature type="compositionally biased region" description="Acidic residues" evidence="1">
    <location>
        <begin position="1267"/>
        <end position="1278"/>
    </location>
</feature>
<gene>
    <name evidence="2" type="ORF">C1SCF055_LOCUS19218</name>
</gene>
<proteinExistence type="predicted"/>
<evidence type="ECO:0000313" key="3">
    <source>
        <dbReference type="EMBL" id="CAL4779694.1"/>
    </source>
</evidence>